<dbReference type="InterPro" id="IPR041617">
    <property type="entry name" value="TPR_MalT"/>
</dbReference>
<evidence type="ECO:0000256" key="1">
    <source>
        <dbReference type="ARBA" id="ARBA00023015"/>
    </source>
</evidence>
<dbReference type="EMBL" id="ATAO01000001">
    <property type="protein sequence ID" value="EQM87121.1"/>
    <property type="molecule type" value="Genomic_DNA"/>
</dbReference>
<dbReference type="InterPro" id="IPR016032">
    <property type="entry name" value="Sig_transdc_resp-reg_C-effctor"/>
</dbReference>
<dbReference type="InterPro" id="IPR027417">
    <property type="entry name" value="P-loop_NTPase"/>
</dbReference>
<dbReference type="InterPro" id="IPR059106">
    <property type="entry name" value="WHD_MalT"/>
</dbReference>
<dbReference type="Pfam" id="PF00196">
    <property type="entry name" value="GerE"/>
    <property type="match status" value="1"/>
</dbReference>
<dbReference type="SMART" id="SM00421">
    <property type="entry name" value="HTH_LUXR"/>
    <property type="match status" value="1"/>
</dbReference>
<accession>T5L7C2</accession>
<evidence type="ECO:0000256" key="2">
    <source>
        <dbReference type="ARBA" id="ARBA00023125"/>
    </source>
</evidence>
<comment type="caution">
    <text evidence="5">The sequence shown here is derived from an EMBL/GenBank/DDBJ whole genome shotgun (WGS) entry which is preliminary data.</text>
</comment>
<dbReference type="Gene3D" id="1.10.10.10">
    <property type="entry name" value="Winged helix-like DNA-binding domain superfamily/Winged helix DNA-binding domain"/>
    <property type="match status" value="1"/>
</dbReference>
<reference evidence="5 6" key="1">
    <citation type="journal article" date="2013" name="Genome Announc.">
        <title>Whole-genome sequences of five oyster-associated bacteria show potential for crude oil hydrocarbon degradation.</title>
        <authorList>
            <person name="Chauhan A."/>
            <person name="Green S."/>
            <person name="Pathak A."/>
            <person name="Thomas J."/>
            <person name="Venkatramanan R."/>
        </authorList>
    </citation>
    <scope>NUCLEOTIDE SEQUENCE [LARGE SCALE GENOMIC DNA]</scope>
    <source>
        <strain evidence="5 6">MF109</strain>
    </source>
</reference>
<dbReference type="InterPro" id="IPR036388">
    <property type="entry name" value="WH-like_DNA-bd_sf"/>
</dbReference>
<dbReference type="GO" id="GO:0003677">
    <property type="term" value="F:DNA binding"/>
    <property type="evidence" value="ECO:0007669"/>
    <property type="project" value="UniProtKB-KW"/>
</dbReference>
<evidence type="ECO:0000313" key="5">
    <source>
        <dbReference type="EMBL" id="EQM87121.1"/>
    </source>
</evidence>
<dbReference type="InterPro" id="IPR011990">
    <property type="entry name" value="TPR-like_helical_dom_sf"/>
</dbReference>
<keyword evidence="2" id="KW-0238">DNA-binding</keyword>
<dbReference type="Pfam" id="PF17874">
    <property type="entry name" value="TPR_MalT"/>
    <property type="match status" value="1"/>
</dbReference>
<evidence type="ECO:0000259" key="4">
    <source>
        <dbReference type="PROSITE" id="PS50043"/>
    </source>
</evidence>
<dbReference type="PANTHER" id="PTHR44688">
    <property type="entry name" value="DNA-BINDING TRANSCRIPTIONAL ACTIVATOR DEVR_DOSR"/>
    <property type="match status" value="1"/>
</dbReference>
<dbReference type="GO" id="GO:0006355">
    <property type="term" value="P:regulation of DNA-templated transcription"/>
    <property type="evidence" value="ECO:0007669"/>
    <property type="project" value="InterPro"/>
</dbReference>
<dbReference type="InterPro" id="IPR000792">
    <property type="entry name" value="Tscrpt_reg_LuxR_C"/>
</dbReference>
<keyword evidence="1" id="KW-0805">Transcription regulation</keyword>
<protein>
    <recommendedName>
        <fullName evidence="4">HTH luxR-type domain-containing protein</fullName>
    </recommendedName>
</protein>
<evidence type="ECO:0000256" key="3">
    <source>
        <dbReference type="ARBA" id="ARBA00023163"/>
    </source>
</evidence>
<dbReference type="Pfam" id="PF25873">
    <property type="entry name" value="WHD_MalT"/>
    <property type="match status" value="1"/>
</dbReference>
<evidence type="ECO:0000313" key="6">
    <source>
        <dbReference type="Proteomes" id="UP000016033"/>
    </source>
</evidence>
<dbReference type="Gene3D" id="3.40.50.300">
    <property type="entry name" value="P-loop containing nucleotide triphosphate hydrolases"/>
    <property type="match status" value="1"/>
</dbReference>
<dbReference type="PANTHER" id="PTHR44688:SF16">
    <property type="entry name" value="DNA-BINDING TRANSCRIPTIONAL ACTIVATOR DEVR_DOSR"/>
    <property type="match status" value="1"/>
</dbReference>
<dbReference type="RefSeq" id="WP_021198031.1">
    <property type="nucleotide sequence ID" value="NZ_ATAO01000001.1"/>
</dbReference>
<dbReference type="Proteomes" id="UP000016033">
    <property type="component" value="Unassembled WGS sequence"/>
</dbReference>
<feature type="domain" description="HTH luxR-type" evidence="4">
    <location>
        <begin position="803"/>
        <end position="864"/>
    </location>
</feature>
<gene>
    <name evidence="5" type="ORF">L687_00175</name>
</gene>
<name>T5L7C2_MICMQ</name>
<dbReference type="AlphaFoldDB" id="T5L7C2"/>
<sequence>MASDEEDPQSSRAFAASTVAGDIARPRLLARLTAAMDEPWTLTVLSAPAGSGKTRLLVHWAHALDAHGDTAVVWWALQRGDMDLEPLRSALADVDDERLRESLARVAGSWSVETARALARSLRGAGRRIVVIIDDVHLVEDDRLAEMLTSFVNAVPGNGHVVLSGRGTRRIPLARRRIAGIALELDAKDLAFTPAEVRLFFRARDVSLSQGEITSVLRRTEGWATGLRLLELAALHDSFATVLPLRGDSPTVTDYFAEEVFADLDHELSDFLVLTSVPDSFTPRLASRLIGGAPAAGLIEQLIRLNVLISRNRDEPGWYHYHPLLREFLYARLKERGDAAVESLEKVTAEWFAAEQEHRLALTHATRSHDAQSMSLILRQCGMQLVLRGHACEVISATAELPHSVLAEPSVQLLIASARLARGDASTAAALLDSSPPWPGDEGSAAVRQWRKGLELHIAVRRGGLTETLDRLELALDEVTGESQLDTYVFVQAAMAELYVGDLDRAGRFARLACDRAIASGAAAAELQAAAILNTAEFFRGRMGEVLRSGARLDQRWAELGTPDDSFYEVTRVWRYWVPFERMLVGDVDETLKVAAGIIESGAEPSIARGLRGMITLLGVDSAIDAHAAATALLDNLAPRADMPLPVHWYAMMSAFAVRAFDRLGERSLRDRFIVEIERAIGSTGDVFLLRAIAALHDQDFARARQALAPVLEGSSQCLLPASMVDAWLVAACLDVQSGHPDQAQVSLAFALALAEPEELVRRFADAGPVVARLLAARATPGSRGRFADCVRERLAAAGMLIDEELTRRERIVLSALSRNATLREIAQQEFISPNTVKTHVRNIYRKLGVSDREGVTAAALALGID</sequence>
<keyword evidence="3" id="KW-0804">Transcription</keyword>
<dbReference type="SUPFAM" id="SSF46894">
    <property type="entry name" value="C-terminal effector domain of the bipartite response regulators"/>
    <property type="match status" value="1"/>
</dbReference>
<proteinExistence type="predicted"/>
<dbReference type="SUPFAM" id="SSF52540">
    <property type="entry name" value="P-loop containing nucleoside triphosphate hydrolases"/>
    <property type="match status" value="1"/>
</dbReference>
<dbReference type="PATRIC" id="fig|1333857.3.peg.37"/>
<dbReference type="CDD" id="cd06170">
    <property type="entry name" value="LuxR_C_like"/>
    <property type="match status" value="1"/>
</dbReference>
<dbReference type="PROSITE" id="PS50043">
    <property type="entry name" value="HTH_LUXR_2"/>
    <property type="match status" value="1"/>
</dbReference>
<dbReference type="PRINTS" id="PR00038">
    <property type="entry name" value="HTHLUXR"/>
</dbReference>
<organism evidence="5 6">
    <name type="scientific">Microbacterium maritypicum MF109</name>
    <dbReference type="NCBI Taxonomy" id="1333857"/>
    <lineage>
        <taxon>Bacteria</taxon>
        <taxon>Bacillati</taxon>
        <taxon>Actinomycetota</taxon>
        <taxon>Actinomycetes</taxon>
        <taxon>Micrococcales</taxon>
        <taxon>Microbacteriaceae</taxon>
        <taxon>Microbacterium</taxon>
    </lineage>
</organism>
<dbReference type="Gene3D" id="1.25.40.10">
    <property type="entry name" value="Tetratricopeptide repeat domain"/>
    <property type="match status" value="1"/>
</dbReference>